<feature type="binding site" evidence="5 6">
    <location>
        <position position="177"/>
    </location>
    <ligand>
        <name>Zn(2+)</name>
        <dbReference type="ChEBI" id="CHEBI:29105"/>
    </ligand>
</feature>
<evidence type="ECO:0000256" key="3">
    <source>
        <dbReference type="ARBA" id="ARBA00022833"/>
    </source>
</evidence>
<dbReference type="Pfam" id="PF02146">
    <property type="entry name" value="SIR2"/>
    <property type="match status" value="1"/>
</dbReference>
<evidence type="ECO:0000256" key="5">
    <source>
        <dbReference type="HAMAP-Rule" id="MF_01967"/>
    </source>
</evidence>
<dbReference type="KEGG" id="nwr:E3U44_15780"/>
<dbReference type="InterPro" id="IPR026587">
    <property type="entry name" value="Sirtuin_class_II"/>
</dbReference>
<dbReference type="AlphaFoldDB" id="A0A4P7C2H9"/>
<keyword evidence="3 5" id="KW-0862">Zinc</keyword>
<name>A0A4P7C2H9_9GAMM</name>
<accession>A0A4P7C2H9</accession>
<evidence type="ECO:0000256" key="1">
    <source>
        <dbReference type="ARBA" id="ARBA00022679"/>
    </source>
</evidence>
<feature type="binding site" evidence="5">
    <location>
        <begin position="240"/>
        <end position="242"/>
    </location>
    <ligand>
        <name>NAD(+)</name>
        <dbReference type="ChEBI" id="CHEBI:57540"/>
    </ligand>
</feature>
<dbReference type="GO" id="GO:0008270">
    <property type="term" value="F:zinc ion binding"/>
    <property type="evidence" value="ECO:0007669"/>
    <property type="project" value="UniProtKB-UniRule"/>
</dbReference>
<dbReference type="InterPro" id="IPR050134">
    <property type="entry name" value="NAD-dep_sirtuin_deacylases"/>
</dbReference>
<proteinExistence type="inferred from homology"/>
<protein>
    <recommendedName>
        <fullName evidence="5">NAD-dependent protein deacetylase</fullName>
        <ecNumber evidence="5">2.3.1.286</ecNumber>
    </recommendedName>
    <alternativeName>
        <fullName evidence="5">Regulatory protein SIR2 homolog</fullName>
    </alternativeName>
</protein>
<feature type="binding site" evidence="5 6">
    <location>
        <position position="174"/>
    </location>
    <ligand>
        <name>Zn(2+)</name>
        <dbReference type="ChEBI" id="CHEBI:29105"/>
    </ligand>
</feature>
<feature type="domain" description="Deacetylase sirtuin-type" evidence="7">
    <location>
        <begin position="1"/>
        <end position="271"/>
    </location>
</feature>
<dbReference type="EC" id="2.3.1.286" evidence="5"/>
<dbReference type="OrthoDB" id="9800582at2"/>
<comment type="function">
    <text evidence="5">NAD-dependent protein deacetylase which modulates the activities of several enzymes which are inactive in their acetylated form.</text>
</comment>
<dbReference type="GO" id="GO:0070403">
    <property type="term" value="F:NAD+ binding"/>
    <property type="evidence" value="ECO:0007669"/>
    <property type="project" value="UniProtKB-UniRule"/>
</dbReference>
<feature type="binding site" evidence="5">
    <location>
        <position position="258"/>
    </location>
    <ligand>
        <name>NAD(+)</name>
        <dbReference type="ChEBI" id="CHEBI:57540"/>
    </ligand>
</feature>
<dbReference type="EMBL" id="CP038033">
    <property type="protein sequence ID" value="QBQ56611.1"/>
    <property type="molecule type" value="Genomic_DNA"/>
</dbReference>
<sequence length="271" mass="30696">MDELVNFVAQRKRLFVLTGAGCSTESGIPDYRDAEGEWKHKRPLQYQDFIRSKNVRKRYWARSLLGWQRIALAQPNPAHIALACLERAGWIDQLVTQNVDGLHQKAGNRRVLDLHGRLDTVECLDCPWQWPRETFQQRLEERNPDFKNFSAATAPDGDALLEDIDFSQFQIPPCEQCAGILKPSVTFFGEGVPPQKVKQAYAYLEDADGLLVVGSSLMVYSGYRFCRAAWEQRKPITAINLGRTRADDKFFLKIAAPCSQVLPALVTQLGI</sequence>
<keyword evidence="4 5" id="KW-0520">NAD</keyword>
<keyword evidence="5" id="KW-0963">Cytoplasm</keyword>
<feature type="active site" description="Proton acceptor" evidence="5 6">
    <location>
        <position position="115"/>
    </location>
</feature>
<dbReference type="PANTHER" id="PTHR11085">
    <property type="entry name" value="NAD-DEPENDENT PROTEIN DEACYLASE SIRTUIN-5, MITOCHONDRIAL-RELATED"/>
    <property type="match status" value="1"/>
</dbReference>
<evidence type="ECO:0000313" key="9">
    <source>
        <dbReference type="Proteomes" id="UP000294325"/>
    </source>
</evidence>
<reference evidence="8 9" key="1">
    <citation type="submission" date="2019-03" db="EMBL/GenBank/DDBJ databases">
        <title>The genome sequence of Nitrosococcus wardiae strain D1FHST reveals the archetypal metabolic capacity of ammonia-oxidizing Gammaproteobacteria.</title>
        <authorList>
            <person name="Wang L."/>
            <person name="Lim C.K."/>
            <person name="Hanson T.E."/>
            <person name="Dang H."/>
            <person name="Klotz M.G."/>
        </authorList>
    </citation>
    <scope>NUCLEOTIDE SEQUENCE [LARGE SCALE GENOMIC DNA]</scope>
    <source>
        <strain evidence="8 9">D1FHS</strain>
    </source>
</reference>
<comment type="caution">
    <text evidence="5">Lacks conserved residue(s) required for the propagation of feature annotation.</text>
</comment>
<comment type="similarity">
    <text evidence="5">Belongs to the sirtuin family. Class II subfamily.</text>
</comment>
<dbReference type="GO" id="GO:0005737">
    <property type="term" value="C:cytoplasm"/>
    <property type="evidence" value="ECO:0007669"/>
    <property type="project" value="UniProtKB-SubCell"/>
</dbReference>
<keyword evidence="9" id="KW-1185">Reference proteome</keyword>
<dbReference type="NCBIfam" id="NF003738">
    <property type="entry name" value="PRK05333.1"/>
    <property type="match status" value="1"/>
</dbReference>
<dbReference type="Gene3D" id="3.40.50.1220">
    <property type="entry name" value="TPP-binding domain"/>
    <property type="match status" value="1"/>
</dbReference>
<evidence type="ECO:0000256" key="2">
    <source>
        <dbReference type="ARBA" id="ARBA00022723"/>
    </source>
</evidence>
<keyword evidence="1 5" id="KW-0808">Transferase</keyword>
<dbReference type="PROSITE" id="PS50305">
    <property type="entry name" value="SIRTUIN"/>
    <property type="match status" value="1"/>
</dbReference>
<dbReference type="GO" id="GO:0017136">
    <property type="term" value="F:histone deacetylase activity, NAD-dependent"/>
    <property type="evidence" value="ECO:0007669"/>
    <property type="project" value="TreeGrafter"/>
</dbReference>
<organism evidence="8 9">
    <name type="scientific">Nitrosococcus wardiae</name>
    <dbReference type="NCBI Taxonomy" id="1814290"/>
    <lineage>
        <taxon>Bacteria</taxon>
        <taxon>Pseudomonadati</taxon>
        <taxon>Pseudomonadota</taxon>
        <taxon>Gammaproteobacteria</taxon>
        <taxon>Chromatiales</taxon>
        <taxon>Chromatiaceae</taxon>
        <taxon>Nitrosococcus</taxon>
    </lineage>
</organism>
<evidence type="ECO:0000256" key="6">
    <source>
        <dbReference type="PROSITE-ProRule" id="PRU00236"/>
    </source>
</evidence>
<gene>
    <name evidence="5" type="primary">cobB</name>
    <name evidence="8" type="ORF">E3U44_15780</name>
</gene>
<dbReference type="CDD" id="cd01409">
    <property type="entry name" value="SIRT4"/>
    <property type="match status" value="1"/>
</dbReference>
<dbReference type="HAMAP" id="MF_01967">
    <property type="entry name" value="Sirtuin_ClassII"/>
    <property type="match status" value="1"/>
</dbReference>
<feature type="binding site" evidence="5">
    <location>
        <begin position="97"/>
        <end position="100"/>
    </location>
    <ligand>
        <name>NAD(+)</name>
        <dbReference type="ChEBI" id="CHEBI:57540"/>
    </ligand>
</feature>
<dbReference type="PANTHER" id="PTHR11085:SF10">
    <property type="entry name" value="NAD-DEPENDENT PROTEIN DEACYLASE SIRTUIN-5, MITOCHONDRIAL-RELATED"/>
    <property type="match status" value="1"/>
</dbReference>
<dbReference type="InterPro" id="IPR026591">
    <property type="entry name" value="Sirtuin_cat_small_dom_sf"/>
</dbReference>
<dbReference type="InterPro" id="IPR029035">
    <property type="entry name" value="DHS-like_NAD/FAD-binding_dom"/>
</dbReference>
<dbReference type="SUPFAM" id="SSF52467">
    <property type="entry name" value="DHS-like NAD/FAD-binding domain"/>
    <property type="match status" value="1"/>
</dbReference>
<feature type="binding site" evidence="5 6">
    <location>
        <position position="126"/>
    </location>
    <ligand>
        <name>Zn(2+)</name>
        <dbReference type="ChEBI" id="CHEBI:29105"/>
    </ligand>
</feature>
<dbReference type="Gene3D" id="3.30.1600.10">
    <property type="entry name" value="SIR2/SIRT2 'Small Domain"/>
    <property type="match status" value="1"/>
</dbReference>
<feature type="binding site" evidence="5 6">
    <location>
        <position position="123"/>
    </location>
    <ligand>
        <name>Zn(2+)</name>
        <dbReference type="ChEBI" id="CHEBI:29105"/>
    </ligand>
</feature>
<keyword evidence="2 5" id="KW-0479">Metal-binding</keyword>
<comment type="subcellular location">
    <subcellularLocation>
        <location evidence="5">Cytoplasm</location>
    </subcellularLocation>
</comment>
<feature type="binding site" evidence="5">
    <location>
        <begin position="214"/>
        <end position="216"/>
    </location>
    <ligand>
        <name>NAD(+)</name>
        <dbReference type="ChEBI" id="CHEBI:57540"/>
    </ligand>
</feature>
<comment type="catalytic activity">
    <reaction evidence="5">
        <text>N(6)-acetyl-L-lysyl-[protein] + NAD(+) + H2O = 2''-O-acetyl-ADP-D-ribose + nicotinamide + L-lysyl-[protein]</text>
        <dbReference type="Rhea" id="RHEA:43636"/>
        <dbReference type="Rhea" id="RHEA-COMP:9752"/>
        <dbReference type="Rhea" id="RHEA-COMP:10731"/>
        <dbReference type="ChEBI" id="CHEBI:15377"/>
        <dbReference type="ChEBI" id="CHEBI:17154"/>
        <dbReference type="ChEBI" id="CHEBI:29969"/>
        <dbReference type="ChEBI" id="CHEBI:57540"/>
        <dbReference type="ChEBI" id="CHEBI:61930"/>
        <dbReference type="ChEBI" id="CHEBI:83767"/>
        <dbReference type="EC" id="2.3.1.286"/>
    </reaction>
</comment>
<comment type="cofactor">
    <cofactor evidence="5">
        <name>Zn(2+)</name>
        <dbReference type="ChEBI" id="CHEBI:29105"/>
    </cofactor>
    <text evidence="5">Binds 1 zinc ion per subunit.</text>
</comment>
<dbReference type="Proteomes" id="UP000294325">
    <property type="component" value="Chromosome"/>
</dbReference>
<evidence type="ECO:0000313" key="8">
    <source>
        <dbReference type="EMBL" id="QBQ56611.1"/>
    </source>
</evidence>
<evidence type="ECO:0000259" key="7">
    <source>
        <dbReference type="PROSITE" id="PS50305"/>
    </source>
</evidence>
<dbReference type="InterPro" id="IPR003000">
    <property type="entry name" value="Sirtuin"/>
</dbReference>
<evidence type="ECO:0000256" key="4">
    <source>
        <dbReference type="ARBA" id="ARBA00023027"/>
    </source>
</evidence>
<dbReference type="InterPro" id="IPR026590">
    <property type="entry name" value="Ssirtuin_cat_dom"/>
</dbReference>